<evidence type="ECO:0000256" key="2">
    <source>
        <dbReference type="ARBA" id="ARBA00022553"/>
    </source>
</evidence>
<evidence type="ECO:0000256" key="6">
    <source>
        <dbReference type="ARBA" id="ARBA00023242"/>
    </source>
</evidence>
<evidence type="ECO:0000259" key="8">
    <source>
        <dbReference type="PROSITE" id="PS50254"/>
    </source>
</evidence>
<name>A0AAV8WL66_9CUCU</name>
<comment type="caution">
    <text evidence="9">The sequence shown here is derived from an EMBL/GenBank/DDBJ whole genome shotgun (WGS) entry which is preliminary data.</text>
</comment>
<dbReference type="Gene3D" id="2.60.40.10">
    <property type="entry name" value="Immunoglobulins"/>
    <property type="match status" value="1"/>
</dbReference>
<dbReference type="GO" id="GO:0000978">
    <property type="term" value="F:RNA polymerase II cis-regulatory region sequence-specific DNA binding"/>
    <property type="evidence" value="ECO:0007669"/>
    <property type="project" value="TreeGrafter"/>
</dbReference>
<comment type="subcellular location">
    <subcellularLocation>
        <location evidence="1">Nucleus</location>
    </subcellularLocation>
</comment>
<dbReference type="InterPro" id="IPR014756">
    <property type="entry name" value="Ig_E-set"/>
</dbReference>
<evidence type="ECO:0000256" key="3">
    <source>
        <dbReference type="ARBA" id="ARBA00023015"/>
    </source>
</evidence>
<protein>
    <recommendedName>
        <fullName evidence="8">RHD domain-containing protein</fullName>
    </recommendedName>
</protein>
<accession>A0AAV8WL66</accession>
<keyword evidence="3" id="KW-0805">Transcription regulation</keyword>
<dbReference type="PROSITE" id="PS50254">
    <property type="entry name" value="REL_2"/>
    <property type="match status" value="1"/>
</dbReference>
<feature type="domain" description="RHD" evidence="8">
    <location>
        <begin position="197"/>
        <end position="287"/>
    </location>
</feature>
<evidence type="ECO:0000256" key="4">
    <source>
        <dbReference type="ARBA" id="ARBA00023125"/>
    </source>
</evidence>
<evidence type="ECO:0000256" key="1">
    <source>
        <dbReference type="ARBA" id="ARBA00004123"/>
    </source>
</evidence>
<dbReference type="InterPro" id="IPR011539">
    <property type="entry name" value="RHD_DNA_bind_dom"/>
</dbReference>
<feature type="region of interest" description="Disordered" evidence="7">
    <location>
        <begin position="1"/>
        <end position="27"/>
    </location>
</feature>
<dbReference type="EMBL" id="JANEYF010005752">
    <property type="protein sequence ID" value="KAJ8926976.1"/>
    <property type="molecule type" value="Genomic_DNA"/>
</dbReference>
<evidence type="ECO:0000256" key="5">
    <source>
        <dbReference type="ARBA" id="ARBA00023163"/>
    </source>
</evidence>
<dbReference type="GO" id="GO:0000981">
    <property type="term" value="F:DNA-binding transcription factor activity, RNA polymerase II-specific"/>
    <property type="evidence" value="ECO:0007669"/>
    <property type="project" value="TreeGrafter"/>
</dbReference>
<dbReference type="Gene3D" id="2.60.40.340">
    <property type="entry name" value="Rel homology domain (RHD), DNA-binding domain"/>
    <property type="match status" value="1"/>
</dbReference>
<gene>
    <name evidence="9" type="ORF">NQ314_020601</name>
</gene>
<dbReference type="SUPFAM" id="SSF49417">
    <property type="entry name" value="p53-like transcription factors"/>
    <property type="match status" value="1"/>
</dbReference>
<evidence type="ECO:0000256" key="7">
    <source>
        <dbReference type="SAM" id="MobiDB-lite"/>
    </source>
</evidence>
<dbReference type="InterPro" id="IPR032397">
    <property type="entry name" value="RHD_dimer"/>
</dbReference>
<dbReference type="SUPFAM" id="SSF81296">
    <property type="entry name" value="E set domains"/>
    <property type="match status" value="1"/>
</dbReference>
<keyword evidence="6" id="KW-0539">Nucleus</keyword>
<dbReference type="GO" id="GO:0005667">
    <property type="term" value="C:transcription regulator complex"/>
    <property type="evidence" value="ECO:0007669"/>
    <property type="project" value="TreeGrafter"/>
</dbReference>
<dbReference type="Pfam" id="PF16179">
    <property type="entry name" value="RHD_dimer"/>
    <property type="match status" value="1"/>
</dbReference>
<dbReference type="GO" id="GO:0005634">
    <property type="term" value="C:nucleus"/>
    <property type="evidence" value="ECO:0007669"/>
    <property type="project" value="UniProtKB-SubCell"/>
</dbReference>
<dbReference type="Proteomes" id="UP001162156">
    <property type="component" value="Unassembled WGS sequence"/>
</dbReference>
<keyword evidence="10" id="KW-1185">Reference proteome</keyword>
<keyword evidence="5" id="KW-0804">Transcription</keyword>
<dbReference type="PANTHER" id="PTHR12533">
    <property type="entry name" value="NFAT"/>
    <property type="match status" value="1"/>
</dbReference>
<dbReference type="AlphaFoldDB" id="A0AAV8WL66"/>
<proteinExistence type="predicted"/>
<evidence type="ECO:0000313" key="10">
    <source>
        <dbReference type="Proteomes" id="UP001162156"/>
    </source>
</evidence>
<reference evidence="9" key="1">
    <citation type="journal article" date="2023" name="Insect Mol. Biol.">
        <title>Genome sequencing provides insights into the evolution of gene families encoding plant cell wall-degrading enzymes in longhorned beetles.</title>
        <authorList>
            <person name="Shin N.R."/>
            <person name="Okamura Y."/>
            <person name="Kirsch R."/>
            <person name="Pauchet Y."/>
        </authorList>
    </citation>
    <scope>NUCLEOTIDE SEQUENCE</scope>
    <source>
        <strain evidence="9">RBIC_L_NR</strain>
    </source>
</reference>
<dbReference type="InterPro" id="IPR013783">
    <property type="entry name" value="Ig-like_fold"/>
</dbReference>
<sequence>MTLCTIPTVSSRPTRRPGRPPSGKSYVGLNRTREMSAKVRSTFDHHMDPHHHTIGMSERLTWSGERAEAKRPKMDIKLENDDVNDGYCFPETVRTCKDNISLIRTAPAGSVPSLSINSNPSSTSGRAVPRCIPLSMEVSLMIVKQPEQQHRARYQTEGSRGAVKDREGNGFPIVQLNGYYKPATLQHVKSVVKNSTPCLEKKIDGTCVIELQLDPSKEMSATCDCVGILKERNVDVEHRFPDQLGNRSKKKSTRCRMIFRTTITLDNGSQETLQVCSQPIVCTQPPGVPEICKKSLTSCPAGGGLELFVLDGHVRWEQAVVPDKEYLQQTHFVCVVPPYRRPDITEPVSVRLCVVSSGKTSESHQFVYTPVNGAMPSVHIDPPPPVQPASFFKGNFWNSAPVSKREQDLDMMPPPESSLVPMATRRPSLSIPSTSELHSPPLRTLKQEFIDESSQGSIVDHERYRHISESSLDVHHGDSNMSMINDNSMDMIHQNSMMNHVNENSNISVGNEDSVDIMVRRNSVSRSNVNNEDSVDMMIRRNSISRSVSVCDNSVDCSNSNMATINDDTSCSSTMHLNNNVANERAALAQQIRPLTLLSPSAATAAAVEKVMDLRMKMPMATVADLVNTTAPSMAALQRFGIEHSNGPLPTQSAQSVENYLTKIESKPSLLSIANTSKQNVFQSQKVLNSQVMAGQTCGMLTSTTPSLSHLGISAAMTVPEPVYLSSSRPFLSSSTQNEAINIVAKSEAADVAEQTIPEQTNTIASSAITTIATSLERSVPTPINTERLDAFVNSTVESHLSPTRADTSPKNVLITNSIPLVVTSSNTPEVMLTTQDVMLNSQTNLMVPPIINTRMPSPVLAQQELTNSHASPNLSPEVILNSQISPSLMCRNTNGLQQETLLPASNLTLCQSASTVESGLLAPAINSAQQALNPSQNSPESMNSLHSPISVNLTAEPEKAVLFKAAVDFLETQKKISELGTTLPSTTTKCDIISMTSATNSQVLPNDTLSQLPVNQGNNFVQAQFSTGCTTLNSTMMPKTVSQHQKSDFVIPLPVREITTSQNDKKNEDRMIPQSFTSLTENELINLINPSCFDQGNTNYH</sequence>
<dbReference type="InterPro" id="IPR037059">
    <property type="entry name" value="RHD_DNA_bind_dom_sf"/>
</dbReference>
<organism evidence="9 10">
    <name type="scientific">Rhamnusium bicolor</name>
    <dbReference type="NCBI Taxonomy" id="1586634"/>
    <lineage>
        <taxon>Eukaryota</taxon>
        <taxon>Metazoa</taxon>
        <taxon>Ecdysozoa</taxon>
        <taxon>Arthropoda</taxon>
        <taxon>Hexapoda</taxon>
        <taxon>Insecta</taxon>
        <taxon>Pterygota</taxon>
        <taxon>Neoptera</taxon>
        <taxon>Endopterygota</taxon>
        <taxon>Coleoptera</taxon>
        <taxon>Polyphaga</taxon>
        <taxon>Cucujiformia</taxon>
        <taxon>Chrysomeloidea</taxon>
        <taxon>Cerambycidae</taxon>
        <taxon>Lepturinae</taxon>
        <taxon>Rhagiini</taxon>
        <taxon>Rhamnusium</taxon>
    </lineage>
</organism>
<dbReference type="Pfam" id="PF00554">
    <property type="entry name" value="RHD_DNA_bind"/>
    <property type="match status" value="1"/>
</dbReference>
<keyword evidence="4" id="KW-0238">DNA-binding</keyword>
<keyword evidence="2" id="KW-0597">Phosphoprotein</keyword>
<dbReference type="PANTHER" id="PTHR12533:SF7">
    <property type="entry name" value="NFAT NUCLEAR FACTOR, ISOFORM B"/>
    <property type="match status" value="1"/>
</dbReference>
<evidence type="ECO:0000313" key="9">
    <source>
        <dbReference type="EMBL" id="KAJ8926976.1"/>
    </source>
</evidence>
<dbReference type="InterPro" id="IPR008967">
    <property type="entry name" value="p53-like_TF_DNA-bd_sf"/>
</dbReference>
<dbReference type="InterPro" id="IPR008366">
    <property type="entry name" value="NFAT"/>
</dbReference>